<keyword evidence="7" id="KW-1185">Reference proteome</keyword>
<dbReference type="InterPro" id="IPR030678">
    <property type="entry name" value="Peptide/Ni-bd"/>
</dbReference>
<evidence type="ECO:0000256" key="4">
    <source>
        <dbReference type="SAM" id="Phobius"/>
    </source>
</evidence>
<dbReference type="PANTHER" id="PTHR30290">
    <property type="entry name" value="PERIPLASMIC BINDING COMPONENT OF ABC TRANSPORTER"/>
    <property type="match status" value="1"/>
</dbReference>
<dbReference type="CDD" id="cd08503">
    <property type="entry name" value="PBP2_NikA_DppA_OppA_like_17"/>
    <property type="match status" value="1"/>
</dbReference>
<dbReference type="Pfam" id="PF00496">
    <property type="entry name" value="SBP_bac_5"/>
    <property type="match status" value="1"/>
</dbReference>
<comment type="similarity">
    <text evidence="2">Belongs to the bacterial solute-binding protein 5 family.</text>
</comment>
<dbReference type="GO" id="GO:0043190">
    <property type="term" value="C:ATP-binding cassette (ABC) transporter complex"/>
    <property type="evidence" value="ECO:0007669"/>
    <property type="project" value="InterPro"/>
</dbReference>
<dbReference type="GO" id="GO:0030288">
    <property type="term" value="C:outer membrane-bounded periplasmic space"/>
    <property type="evidence" value="ECO:0007669"/>
    <property type="project" value="UniProtKB-ARBA"/>
</dbReference>
<evidence type="ECO:0000313" key="6">
    <source>
        <dbReference type="EMBL" id="GFE50775.1"/>
    </source>
</evidence>
<dbReference type="GO" id="GO:1904680">
    <property type="term" value="F:peptide transmembrane transporter activity"/>
    <property type="evidence" value="ECO:0007669"/>
    <property type="project" value="TreeGrafter"/>
</dbReference>
<accession>A0A640VV49</accession>
<protein>
    <submittedName>
        <fullName evidence="6">Diguanylate cyclase</fullName>
    </submittedName>
</protein>
<dbReference type="PROSITE" id="PS51318">
    <property type="entry name" value="TAT"/>
    <property type="match status" value="1"/>
</dbReference>
<dbReference type="SUPFAM" id="SSF53850">
    <property type="entry name" value="Periplasmic binding protein-like II"/>
    <property type="match status" value="1"/>
</dbReference>
<dbReference type="Gene3D" id="3.10.105.10">
    <property type="entry name" value="Dipeptide-binding Protein, Domain 3"/>
    <property type="match status" value="1"/>
</dbReference>
<dbReference type="Proteomes" id="UP000436522">
    <property type="component" value="Unassembled WGS sequence"/>
</dbReference>
<evidence type="ECO:0000256" key="2">
    <source>
        <dbReference type="ARBA" id="ARBA00005695"/>
    </source>
</evidence>
<dbReference type="AlphaFoldDB" id="A0A640VV49"/>
<keyword evidence="4" id="KW-0812">Transmembrane</keyword>
<dbReference type="OrthoDB" id="9803988at2"/>
<keyword evidence="4" id="KW-1133">Transmembrane helix</keyword>
<organism evidence="6 7">
    <name type="scientific">Roseobacter cerasinus</name>
    <dbReference type="NCBI Taxonomy" id="2602289"/>
    <lineage>
        <taxon>Bacteria</taxon>
        <taxon>Pseudomonadati</taxon>
        <taxon>Pseudomonadota</taxon>
        <taxon>Alphaproteobacteria</taxon>
        <taxon>Rhodobacterales</taxon>
        <taxon>Roseobacteraceae</taxon>
        <taxon>Roseobacter</taxon>
    </lineage>
</organism>
<dbReference type="Gene3D" id="3.40.190.10">
    <property type="entry name" value="Periplasmic binding protein-like II"/>
    <property type="match status" value="1"/>
</dbReference>
<proteinExistence type="inferred from homology"/>
<dbReference type="PANTHER" id="PTHR30290:SF38">
    <property type="entry name" value="D,D-DIPEPTIDE-BINDING PERIPLASMIC PROTEIN DDPA-RELATED"/>
    <property type="match status" value="1"/>
</dbReference>
<evidence type="ECO:0000256" key="1">
    <source>
        <dbReference type="ARBA" id="ARBA00004418"/>
    </source>
</evidence>
<sequence length="543" mass="59876">MKRSGTHHPMLDDAIRDVKDGKIDRREFIALASTFGATAAFAYGVLGQSRPARADGHAKKGGVLKIGMRLLDLKDPRTFDWSEPANVARQFLEPLVRWDMDFSFTPMLLDGWEVSDDAKTYTLAVRKGVTWNNGDAFDADDVIFNITRWCEKDVEGNSMAARMASLVDEETGKARDGAIEKVDSHTVRLNLEQADITLIAGMSDYPALIVHRDYDPQVGLVAAPVGTGPFELVSHSIGGKAEVKRRENGSWWGGEVFLDGVEFIDYGTDPAAILAAFEAEEIHVNDITSSDFVDVLDSLGLVKKEKATAATIVARMRPDSAPFDSQAVRNAVQLAVDNEIVLELGINGLGTVGENHHVGPMHPEYAELPKVAPDPVKAKAMLDEAGHADTEIELISIDGDWRTVTTDAIAGQLRDAGFNVKRTIIPGTTFWNDWTKYPFSTTNWGARPLGVQVLGLAYRSGEAWNESGHSNPEFDAKLSEALGISDADTRRELMSDLQSMLQSSGAIIQPFWMAEYLHHIEAVQGYERHQFREMHLERVWIDA</sequence>
<dbReference type="RefSeq" id="WP_159977834.1">
    <property type="nucleotide sequence ID" value="NZ_BLIV01000004.1"/>
</dbReference>
<dbReference type="GO" id="GO:0015833">
    <property type="term" value="P:peptide transport"/>
    <property type="evidence" value="ECO:0007669"/>
    <property type="project" value="TreeGrafter"/>
</dbReference>
<dbReference type="InterPro" id="IPR000914">
    <property type="entry name" value="SBP_5_dom"/>
</dbReference>
<name>A0A640VV49_9RHOB</name>
<dbReference type="InterPro" id="IPR006311">
    <property type="entry name" value="TAT_signal"/>
</dbReference>
<comment type="caution">
    <text evidence="6">The sequence shown here is derived from an EMBL/GenBank/DDBJ whole genome shotgun (WGS) entry which is preliminary data.</text>
</comment>
<comment type="subcellular location">
    <subcellularLocation>
        <location evidence="1">Periplasm</location>
    </subcellularLocation>
</comment>
<evidence type="ECO:0000259" key="5">
    <source>
        <dbReference type="Pfam" id="PF00496"/>
    </source>
</evidence>
<feature type="domain" description="Solute-binding protein family 5" evidence="5">
    <location>
        <begin position="104"/>
        <end position="449"/>
    </location>
</feature>
<feature type="transmembrane region" description="Helical" evidence="4">
    <location>
        <begin position="28"/>
        <end position="46"/>
    </location>
</feature>
<dbReference type="InterPro" id="IPR039424">
    <property type="entry name" value="SBP_5"/>
</dbReference>
<keyword evidence="3" id="KW-0732">Signal</keyword>
<evidence type="ECO:0000313" key="7">
    <source>
        <dbReference type="Proteomes" id="UP000436522"/>
    </source>
</evidence>
<keyword evidence="4" id="KW-0472">Membrane</keyword>
<evidence type="ECO:0000256" key="3">
    <source>
        <dbReference type="ARBA" id="ARBA00022729"/>
    </source>
</evidence>
<reference evidence="6 7" key="1">
    <citation type="submission" date="2019-12" db="EMBL/GenBank/DDBJ databases">
        <title>Roseobacter cerasinus sp. nov., isolated from seawater around aquaculture.</title>
        <authorList>
            <person name="Muramatsu S."/>
            <person name="Takabe Y."/>
            <person name="Mori K."/>
            <person name="Takaichi S."/>
            <person name="Hanada S."/>
        </authorList>
    </citation>
    <scope>NUCLEOTIDE SEQUENCE [LARGE SCALE GENOMIC DNA]</scope>
    <source>
        <strain evidence="6 7">AI77</strain>
    </source>
</reference>
<gene>
    <name evidence="6" type="ORF">So717_25280</name>
</gene>
<dbReference type="PIRSF" id="PIRSF002741">
    <property type="entry name" value="MppA"/>
    <property type="match status" value="1"/>
</dbReference>
<dbReference type="Gene3D" id="3.90.76.10">
    <property type="entry name" value="Dipeptide-binding Protein, Domain 1"/>
    <property type="match status" value="1"/>
</dbReference>
<dbReference type="EMBL" id="BLIV01000004">
    <property type="protein sequence ID" value="GFE50775.1"/>
    <property type="molecule type" value="Genomic_DNA"/>
</dbReference>